<dbReference type="InterPro" id="IPR045851">
    <property type="entry name" value="AMP-bd_C_sf"/>
</dbReference>
<name>A0ABP6Z607_9ACTN</name>
<dbReference type="InterPro" id="IPR020845">
    <property type="entry name" value="AMP-binding_CS"/>
</dbReference>
<feature type="domain" description="AMP-dependent synthetase/ligase" evidence="1">
    <location>
        <begin position="34"/>
        <end position="422"/>
    </location>
</feature>
<gene>
    <name evidence="3" type="ORF">GCM10022223_11910</name>
</gene>
<dbReference type="Pfam" id="PF00501">
    <property type="entry name" value="AMP-binding"/>
    <property type="match status" value="1"/>
</dbReference>
<reference evidence="4" key="1">
    <citation type="journal article" date="2019" name="Int. J. Syst. Evol. Microbiol.">
        <title>The Global Catalogue of Microorganisms (GCM) 10K type strain sequencing project: providing services to taxonomists for standard genome sequencing and annotation.</title>
        <authorList>
            <consortium name="The Broad Institute Genomics Platform"/>
            <consortium name="The Broad Institute Genome Sequencing Center for Infectious Disease"/>
            <person name="Wu L."/>
            <person name="Ma J."/>
        </authorList>
    </citation>
    <scope>NUCLEOTIDE SEQUENCE [LARGE SCALE GENOMIC DNA]</scope>
    <source>
        <strain evidence="4">JCM 16902</strain>
    </source>
</reference>
<evidence type="ECO:0000313" key="4">
    <source>
        <dbReference type="Proteomes" id="UP001501074"/>
    </source>
</evidence>
<accession>A0ABP6Z607</accession>
<dbReference type="CDD" id="cd05936">
    <property type="entry name" value="FC-FACS_FadD_like"/>
    <property type="match status" value="1"/>
</dbReference>
<evidence type="ECO:0000259" key="2">
    <source>
        <dbReference type="Pfam" id="PF13193"/>
    </source>
</evidence>
<dbReference type="InterPro" id="IPR050237">
    <property type="entry name" value="ATP-dep_AMP-bd_enzyme"/>
</dbReference>
<keyword evidence="4" id="KW-1185">Reference proteome</keyword>
<dbReference type="PROSITE" id="PS00455">
    <property type="entry name" value="AMP_BINDING"/>
    <property type="match status" value="1"/>
</dbReference>
<dbReference type="GO" id="GO:0016874">
    <property type="term" value="F:ligase activity"/>
    <property type="evidence" value="ECO:0007669"/>
    <property type="project" value="UniProtKB-KW"/>
</dbReference>
<dbReference type="NCBIfam" id="NF004114">
    <property type="entry name" value="PRK05605.1"/>
    <property type="match status" value="1"/>
</dbReference>
<comment type="caution">
    <text evidence="3">The sequence shown here is derived from an EMBL/GenBank/DDBJ whole genome shotgun (WGS) entry which is preliminary data.</text>
</comment>
<sequence length="566" mass="61569">MPDESIWAGSYGPGVRLHLEYGDETLIDQLDGVVSKFADRPALEFLGQRTTYAQFGEKVARAAEGLRRLGVKAGDQVAILLPTCPQHMIAFHAVLRLGATVVEHNPLYTTGELRAPFADHGAQVALVWDKAIATVEPLRADPNLALRTIVSVDMTLDLPLAKRLALRLPIAKARKTREEMTSPTATGVPLFADLATAPPLAGDHPRPGADDVAVLLYTSGTSGTPKGVPLRHRNVIADCVQGVSWIPELKHGHEVVLSSLPMFHAYGLTIGVLCGLRLGGELVLLPKPDTTLLVDAVKRRSPTFVPGVPPIYRRILDEANRRGVPVKGMKYSLSGAMTLPAELIERWEAATGGFLVEGYGLTETAPCIVGNPMSRNRRPGSIGVPFPDVQVRIVDPEKPSEEVPLGERGELVVKGPQVFSGYRDRPEETAQVLDEDGWFRTGDIVTMAPDGFLTVVDRIKEVVIVGGFNVYPSEVEEVLRRHPSVEDAAVVGLPGEDGDEVVAAVVPADGHTVDKDTLATFLREELTRYKVPRRFVPVEKLPVNQMGKVLRREVADLVREIEQRKA</sequence>
<dbReference type="PANTHER" id="PTHR43767:SF1">
    <property type="entry name" value="NONRIBOSOMAL PEPTIDE SYNTHASE PES1 (EUROFUNG)-RELATED"/>
    <property type="match status" value="1"/>
</dbReference>
<dbReference type="RefSeq" id="WP_231485942.1">
    <property type="nucleotide sequence ID" value="NZ_BAAAZO010000002.1"/>
</dbReference>
<dbReference type="EMBL" id="BAAAZO010000002">
    <property type="protein sequence ID" value="GAA3598202.1"/>
    <property type="molecule type" value="Genomic_DNA"/>
</dbReference>
<dbReference type="InterPro" id="IPR025110">
    <property type="entry name" value="AMP-bd_C"/>
</dbReference>
<keyword evidence="3" id="KW-0436">Ligase</keyword>
<evidence type="ECO:0000259" key="1">
    <source>
        <dbReference type="Pfam" id="PF00501"/>
    </source>
</evidence>
<dbReference type="Proteomes" id="UP001501074">
    <property type="component" value="Unassembled WGS sequence"/>
</dbReference>
<dbReference type="Gene3D" id="3.40.50.12780">
    <property type="entry name" value="N-terminal domain of ligase-like"/>
    <property type="match status" value="1"/>
</dbReference>
<proteinExistence type="predicted"/>
<dbReference type="PANTHER" id="PTHR43767">
    <property type="entry name" value="LONG-CHAIN-FATTY-ACID--COA LIGASE"/>
    <property type="match status" value="1"/>
</dbReference>
<dbReference type="InterPro" id="IPR042099">
    <property type="entry name" value="ANL_N_sf"/>
</dbReference>
<dbReference type="SUPFAM" id="SSF56801">
    <property type="entry name" value="Acetyl-CoA synthetase-like"/>
    <property type="match status" value="1"/>
</dbReference>
<organism evidence="3 4">
    <name type="scientific">Kineosporia mesophila</name>
    <dbReference type="NCBI Taxonomy" id="566012"/>
    <lineage>
        <taxon>Bacteria</taxon>
        <taxon>Bacillati</taxon>
        <taxon>Actinomycetota</taxon>
        <taxon>Actinomycetes</taxon>
        <taxon>Kineosporiales</taxon>
        <taxon>Kineosporiaceae</taxon>
        <taxon>Kineosporia</taxon>
    </lineage>
</organism>
<dbReference type="Pfam" id="PF13193">
    <property type="entry name" value="AMP-binding_C"/>
    <property type="match status" value="1"/>
</dbReference>
<dbReference type="InterPro" id="IPR000873">
    <property type="entry name" value="AMP-dep_synth/lig_dom"/>
</dbReference>
<evidence type="ECO:0000313" key="3">
    <source>
        <dbReference type="EMBL" id="GAA3598202.1"/>
    </source>
</evidence>
<dbReference type="Gene3D" id="3.30.300.30">
    <property type="match status" value="1"/>
</dbReference>
<protein>
    <submittedName>
        <fullName evidence="3">Long-chain-fatty-acid--CoA ligase</fullName>
    </submittedName>
</protein>
<feature type="domain" description="AMP-binding enzyme C-terminal" evidence="2">
    <location>
        <begin position="474"/>
        <end position="548"/>
    </location>
</feature>